<accession>A0AA36D9C4</accession>
<comment type="cofactor">
    <cofactor evidence="1 6">
        <name>heme</name>
        <dbReference type="ChEBI" id="CHEBI:30413"/>
    </cofactor>
</comment>
<evidence type="ECO:0000256" key="3">
    <source>
        <dbReference type="ARBA" id="ARBA00022617"/>
    </source>
</evidence>
<name>A0AA36D9C4_9BILA</name>
<dbReference type="Pfam" id="PF00067">
    <property type="entry name" value="p450"/>
    <property type="match status" value="1"/>
</dbReference>
<dbReference type="EMBL" id="CATQJA010002664">
    <property type="protein sequence ID" value="CAJ0582158.1"/>
    <property type="molecule type" value="Genomic_DNA"/>
</dbReference>
<dbReference type="GO" id="GO:0016705">
    <property type="term" value="F:oxidoreductase activity, acting on paired donors, with incorporation or reduction of molecular oxygen"/>
    <property type="evidence" value="ECO:0007669"/>
    <property type="project" value="InterPro"/>
</dbReference>
<comment type="caution">
    <text evidence="8">The sequence shown here is derived from an EMBL/GenBank/DDBJ whole genome shotgun (WGS) entry which is preliminary data.</text>
</comment>
<keyword evidence="3 6" id="KW-0349">Heme</keyword>
<dbReference type="SUPFAM" id="SSF48264">
    <property type="entry name" value="Cytochrome P450"/>
    <property type="match status" value="1"/>
</dbReference>
<evidence type="ECO:0000313" key="8">
    <source>
        <dbReference type="EMBL" id="CAJ0582158.1"/>
    </source>
</evidence>
<gene>
    <name evidence="8" type="ORF">MSPICULIGERA_LOCUS20300</name>
</gene>
<dbReference type="GO" id="GO:0005506">
    <property type="term" value="F:iron ion binding"/>
    <property type="evidence" value="ECO:0007669"/>
    <property type="project" value="InterPro"/>
</dbReference>
<dbReference type="Gene3D" id="1.10.630.10">
    <property type="entry name" value="Cytochrome P450"/>
    <property type="match status" value="1"/>
</dbReference>
<dbReference type="PANTHER" id="PTHR24291">
    <property type="entry name" value="CYTOCHROME P450 FAMILY 4"/>
    <property type="match status" value="1"/>
</dbReference>
<dbReference type="InterPro" id="IPR036396">
    <property type="entry name" value="Cyt_P450_sf"/>
</dbReference>
<dbReference type="GO" id="GO:0004497">
    <property type="term" value="F:monooxygenase activity"/>
    <property type="evidence" value="ECO:0007669"/>
    <property type="project" value="UniProtKB-KW"/>
</dbReference>
<evidence type="ECO:0000256" key="2">
    <source>
        <dbReference type="ARBA" id="ARBA00010617"/>
    </source>
</evidence>
<proteinExistence type="inferred from homology"/>
<dbReference type="PANTHER" id="PTHR24291:SF146">
    <property type="entry name" value="CYTOCHROME P450"/>
    <property type="match status" value="1"/>
</dbReference>
<dbReference type="InterPro" id="IPR002401">
    <property type="entry name" value="Cyt_P450_E_grp-I"/>
</dbReference>
<evidence type="ECO:0008006" key="10">
    <source>
        <dbReference type="Google" id="ProtNLM"/>
    </source>
</evidence>
<dbReference type="InterPro" id="IPR017972">
    <property type="entry name" value="Cyt_P450_CS"/>
</dbReference>
<dbReference type="InterPro" id="IPR001128">
    <property type="entry name" value="Cyt_P450"/>
</dbReference>
<dbReference type="GO" id="GO:0020037">
    <property type="term" value="F:heme binding"/>
    <property type="evidence" value="ECO:0007669"/>
    <property type="project" value="InterPro"/>
</dbReference>
<protein>
    <recommendedName>
        <fullName evidence="10">CYtochrome P450 family</fullName>
    </recommendedName>
</protein>
<comment type="similarity">
    <text evidence="2 7">Belongs to the cytochrome P450 family.</text>
</comment>
<evidence type="ECO:0000256" key="5">
    <source>
        <dbReference type="ARBA" id="ARBA00023033"/>
    </source>
</evidence>
<organism evidence="8 9">
    <name type="scientific">Mesorhabditis spiculigera</name>
    <dbReference type="NCBI Taxonomy" id="96644"/>
    <lineage>
        <taxon>Eukaryota</taxon>
        <taxon>Metazoa</taxon>
        <taxon>Ecdysozoa</taxon>
        <taxon>Nematoda</taxon>
        <taxon>Chromadorea</taxon>
        <taxon>Rhabditida</taxon>
        <taxon>Rhabditina</taxon>
        <taxon>Rhabditomorpha</taxon>
        <taxon>Rhabditoidea</taxon>
        <taxon>Rhabditidae</taxon>
        <taxon>Mesorhabditinae</taxon>
        <taxon>Mesorhabditis</taxon>
    </lineage>
</organism>
<keyword evidence="7" id="KW-0560">Oxidoreductase</keyword>
<keyword evidence="6 7" id="KW-0479">Metal-binding</keyword>
<dbReference type="PRINTS" id="PR00385">
    <property type="entry name" value="P450"/>
</dbReference>
<dbReference type="CDD" id="cd20628">
    <property type="entry name" value="CYP4"/>
    <property type="match status" value="1"/>
</dbReference>
<evidence type="ECO:0000256" key="1">
    <source>
        <dbReference type="ARBA" id="ARBA00001971"/>
    </source>
</evidence>
<dbReference type="PROSITE" id="PS00086">
    <property type="entry name" value="CYTOCHROME_P450"/>
    <property type="match status" value="1"/>
</dbReference>
<dbReference type="InterPro" id="IPR050196">
    <property type="entry name" value="Cytochrome_P450_Monoox"/>
</dbReference>
<sequence length="501" mass="57931">MLTLLLIFAFLLYVLLINYKALKEFLTTRKRAVELLKTIPGPPTVPLLGSAHLFKWDNEDFTYQLDGWFREYVATAVPWTGMLKIWLGPVPIVILTTSDAMKPVLESSTLITKSKQYGSLQMWLGEGLLISKGKKWQTRRKMLTPTFHFNILQGFHEVFCRNAQILVDVIDQKLTKNQSIDLFPLIKRCTLDVISENKDYVEGVTRISQLAWDHERFPWLWPAPIWYATGQGFEFHRLVRESNDFTRRVIKQRRETLEAQGLLEQMKTMSPEEMKKHKFSFLDLLLGMQVAQNLSDEDIREEVDTFMFEGHDTTSSAIGYALWWLGQELDVQQRCHDEIDSIFGDSDRAITSDDLKQLPYLEMCLKESLRLTPPVPLMARVLDHDVEINGNTLPIGLTVIITPMAAGRDPRQWDHPDVYDPDNFLPEVIAKRDAYAFVPFSAGPRNCIGQKFAMAEDKIVVATLLRKFRFLTSKPFPNNRFIPEIILKPSCGFEFIIQRRR</sequence>
<evidence type="ECO:0000256" key="6">
    <source>
        <dbReference type="PIRSR" id="PIRSR602401-1"/>
    </source>
</evidence>
<evidence type="ECO:0000256" key="4">
    <source>
        <dbReference type="ARBA" id="ARBA00023004"/>
    </source>
</evidence>
<dbReference type="Proteomes" id="UP001177023">
    <property type="component" value="Unassembled WGS sequence"/>
</dbReference>
<feature type="binding site" description="axial binding residue" evidence="6">
    <location>
        <position position="447"/>
    </location>
    <ligand>
        <name>heme</name>
        <dbReference type="ChEBI" id="CHEBI:30413"/>
    </ligand>
    <ligandPart>
        <name>Fe</name>
        <dbReference type="ChEBI" id="CHEBI:18248"/>
    </ligandPart>
</feature>
<dbReference type="PRINTS" id="PR00463">
    <property type="entry name" value="EP450I"/>
</dbReference>
<evidence type="ECO:0000313" key="9">
    <source>
        <dbReference type="Proteomes" id="UP001177023"/>
    </source>
</evidence>
<evidence type="ECO:0000256" key="7">
    <source>
        <dbReference type="RuleBase" id="RU000461"/>
    </source>
</evidence>
<feature type="non-terminal residue" evidence="8">
    <location>
        <position position="501"/>
    </location>
</feature>
<reference evidence="8" key="1">
    <citation type="submission" date="2023-06" db="EMBL/GenBank/DDBJ databases">
        <authorList>
            <person name="Delattre M."/>
        </authorList>
    </citation>
    <scope>NUCLEOTIDE SEQUENCE</scope>
    <source>
        <strain evidence="8">AF72</strain>
    </source>
</reference>
<keyword evidence="9" id="KW-1185">Reference proteome</keyword>
<dbReference type="AlphaFoldDB" id="A0AA36D9C4"/>
<keyword evidence="4 6" id="KW-0408">Iron</keyword>
<keyword evidence="5 7" id="KW-0503">Monooxygenase</keyword>